<dbReference type="OrthoDB" id="9795624at2"/>
<gene>
    <name evidence="2" type="ORF">SAMN05216593_102175</name>
</gene>
<protein>
    <recommendedName>
        <fullName evidence="1">PhoD-like phosphatase domain-containing protein</fullName>
    </recommendedName>
</protein>
<name>A0A1M7KJ62_9PSED</name>
<dbReference type="PANTHER" id="PTHR46689:SF2">
    <property type="entry name" value="WW DOMAIN PROTEIN (AFU_ORTHOLOGUE AFUA_6G06520)"/>
    <property type="match status" value="1"/>
</dbReference>
<dbReference type="Pfam" id="PF19050">
    <property type="entry name" value="PhoD_2"/>
    <property type="match status" value="2"/>
</dbReference>
<dbReference type="Proteomes" id="UP000183983">
    <property type="component" value="Unassembled WGS sequence"/>
</dbReference>
<dbReference type="RefSeq" id="WP_073162564.1">
    <property type="nucleotide sequence ID" value="NZ_FRDA01000002.1"/>
</dbReference>
<sequence>MSKALFTVGPVLSFRGVSKTGQWQVTALVGVVAGAAFPVLSVDGHVCPAPKVLLERPKETILRYDLSCDQQAQERTIKFGVGQEGPQWQFSIPGRDYAPRMAYVSCNGFSDPSGMRKLVRPENAVWTDLISNHDSDLRAAGYVLDKEQLWHEGRIHDKGLKRFQLMLMGGDQIYFDSIWEDVKSLKKWVGLSRKEQLAFKVSAALEKEIESYYFGLYANRWLPDTRRDWGHPKPNLDAADAMARIPTVMMWDDHDIFDGWGSYSPAMQHCELFQVLMRHARRAFWVFQLQHALDDLPPLQLLQRANVSQQDPQYEPMQWSARLKGDRLALPLLDGQPGFSFGYHLGPVSLFVADLRTERSRTQVLGADTWTAMQAWLNTLRDGKPAHPGSKCQHLIFMSSVPVAHPKLSLAEGLLDTFGQDHVLDSNADDLKDHWSHGDHEGERKRLLESLTRIAEQRMLRVSIASGDVHVAAWGSCYRRDIPPTSNWAQIQQFTSSGVVHPSLIGVAERLFLQLLNHTASKVQSIDVQHCVEMMLFPGFNRYVMPARNWLAFELDMGGETGCKLWATWRCETEVGFSNHLQAVHPAQK</sequence>
<proteinExistence type="predicted"/>
<dbReference type="AlphaFoldDB" id="A0A1M7KJ62"/>
<dbReference type="InterPro" id="IPR043904">
    <property type="entry name" value="PhoD_2-like"/>
</dbReference>
<dbReference type="EMBL" id="FRDA01000002">
    <property type="protein sequence ID" value="SHM65377.1"/>
    <property type="molecule type" value="Genomic_DNA"/>
</dbReference>
<evidence type="ECO:0000313" key="3">
    <source>
        <dbReference type="Proteomes" id="UP000183983"/>
    </source>
</evidence>
<dbReference type="InterPro" id="IPR018946">
    <property type="entry name" value="PhoD-like_MPP"/>
</dbReference>
<dbReference type="InterPro" id="IPR038607">
    <property type="entry name" value="PhoD-like_sf"/>
</dbReference>
<dbReference type="Gene3D" id="3.60.21.70">
    <property type="entry name" value="PhoD-like phosphatase"/>
    <property type="match status" value="1"/>
</dbReference>
<dbReference type="GO" id="GO:0016020">
    <property type="term" value="C:membrane"/>
    <property type="evidence" value="ECO:0007669"/>
    <property type="project" value="TreeGrafter"/>
</dbReference>
<dbReference type="InterPro" id="IPR029052">
    <property type="entry name" value="Metallo-depent_PP-like"/>
</dbReference>
<accession>A0A1M7KJ62</accession>
<dbReference type="STRING" id="1190415.SAMN05216593_102175"/>
<dbReference type="SUPFAM" id="SSF56300">
    <property type="entry name" value="Metallo-dependent phosphatases"/>
    <property type="match status" value="1"/>
</dbReference>
<evidence type="ECO:0000259" key="1">
    <source>
        <dbReference type="Pfam" id="PF19050"/>
    </source>
</evidence>
<reference evidence="2 3" key="1">
    <citation type="submission" date="2016-11" db="EMBL/GenBank/DDBJ databases">
        <authorList>
            <person name="Jaros S."/>
            <person name="Januszkiewicz K."/>
            <person name="Wedrychowicz H."/>
        </authorList>
    </citation>
    <scope>NUCLEOTIDE SEQUENCE [LARGE SCALE GENOMIC DNA]</scope>
    <source>
        <strain evidence="2 3">LMG 26898</strain>
    </source>
</reference>
<feature type="domain" description="PhoD-like phosphatase" evidence="1">
    <location>
        <begin position="157"/>
        <end position="293"/>
    </location>
</feature>
<dbReference type="CDD" id="cd07389">
    <property type="entry name" value="MPP_PhoD"/>
    <property type="match status" value="1"/>
</dbReference>
<evidence type="ECO:0000313" key="2">
    <source>
        <dbReference type="EMBL" id="SHM65377.1"/>
    </source>
</evidence>
<organism evidence="2 3">
    <name type="scientific">Pseudomonas asturiensis</name>
    <dbReference type="NCBI Taxonomy" id="1190415"/>
    <lineage>
        <taxon>Bacteria</taxon>
        <taxon>Pseudomonadati</taxon>
        <taxon>Pseudomonadota</taxon>
        <taxon>Gammaproteobacteria</taxon>
        <taxon>Pseudomonadales</taxon>
        <taxon>Pseudomonadaceae</taxon>
        <taxon>Pseudomonas</taxon>
    </lineage>
</organism>
<feature type="domain" description="PhoD-like phosphatase" evidence="1">
    <location>
        <begin position="411"/>
        <end position="503"/>
    </location>
</feature>
<dbReference type="PANTHER" id="PTHR46689">
    <property type="entry name" value="MEMBRANE PROTEIN, PUTATIVE-RELATED"/>
    <property type="match status" value="1"/>
</dbReference>